<evidence type="ECO:0000256" key="2">
    <source>
        <dbReference type="ARBA" id="ARBA00022771"/>
    </source>
</evidence>
<accession>A0AAV7TX12</accession>
<feature type="compositionally biased region" description="Basic and acidic residues" evidence="6">
    <location>
        <begin position="377"/>
        <end position="386"/>
    </location>
</feature>
<dbReference type="Gene3D" id="3.30.160.60">
    <property type="entry name" value="Classic Zinc Finger"/>
    <property type="match status" value="1"/>
</dbReference>
<dbReference type="InterPro" id="IPR001841">
    <property type="entry name" value="Znf_RING"/>
</dbReference>
<dbReference type="SUPFAM" id="SSF57845">
    <property type="entry name" value="B-box zinc-binding domain"/>
    <property type="match status" value="1"/>
</dbReference>
<keyword evidence="10" id="KW-1185">Reference proteome</keyword>
<dbReference type="InterPro" id="IPR013083">
    <property type="entry name" value="Znf_RING/FYVE/PHD"/>
</dbReference>
<sequence length="426" mass="48398">MACNDPAVAIKVEATCSLCNEFYRDPVTIDCGHNFCNTCLTKYMNEQDLEIACPECKKFFDHSNLIKNKRLKNIAENAALLKDSENPIDAGLCEEHGEKLQLFCEVDQRVICLVCRESSHHQEHQLRPIREAETAYKDKVQGVLSSIREEIAGIWNTRDTEEEVFKDLQKKLNDEEQNIISTFEELQLVLKDAKEEQTRRLHEMKKYLKAAEQKHTDKRMRETLTLNNKTTEIEVILRLSTVDFLQAVSSTLMRYGYVKPLEPERTAMIHEHVSGNNEDHRNGGRCYTTDMYHEAEETTQDQEGKIQGLSPRDSQMEIRQMLHDGHKLLKSRIKETQIELGKHLEETQEGMKEIVTVGAIQLTTTGRQVESAAQEHSATESLRRENVGSPVSGESLGIAVGEVAAAAATQLVSPFLTKVVAKLFKK</sequence>
<evidence type="ECO:0000259" key="8">
    <source>
        <dbReference type="PROSITE" id="PS50119"/>
    </source>
</evidence>
<dbReference type="Gene3D" id="3.30.40.10">
    <property type="entry name" value="Zinc/RING finger domain, C3HC4 (zinc finger)"/>
    <property type="match status" value="1"/>
</dbReference>
<dbReference type="InterPro" id="IPR017907">
    <property type="entry name" value="Znf_RING_CS"/>
</dbReference>
<dbReference type="PROSITE" id="PS00518">
    <property type="entry name" value="ZF_RING_1"/>
    <property type="match status" value="1"/>
</dbReference>
<reference evidence="9" key="1">
    <citation type="journal article" date="2022" name="bioRxiv">
        <title>Sequencing and chromosome-scale assembly of the giantPleurodeles waltlgenome.</title>
        <authorList>
            <person name="Brown T."/>
            <person name="Elewa A."/>
            <person name="Iarovenko S."/>
            <person name="Subramanian E."/>
            <person name="Araus A.J."/>
            <person name="Petzold A."/>
            <person name="Susuki M."/>
            <person name="Suzuki K.-i.T."/>
            <person name="Hayashi T."/>
            <person name="Toyoda A."/>
            <person name="Oliveira C."/>
            <person name="Osipova E."/>
            <person name="Leigh N.D."/>
            <person name="Simon A."/>
            <person name="Yun M.H."/>
        </authorList>
    </citation>
    <scope>NUCLEOTIDE SEQUENCE</scope>
    <source>
        <strain evidence="9">20211129_DDA</strain>
        <tissue evidence="9">Liver</tissue>
    </source>
</reference>
<protein>
    <submittedName>
        <fullName evidence="9">Uncharacterized protein</fullName>
    </submittedName>
</protein>
<keyword evidence="1" id="KW-0479">Metal-binding</keyword>
<gene>
    <name evidence="9" type="ORF">NDU88_006502</name>
</gene>
<keyword evidence="2 4" id="KW-0863">Zinc-finger</keyword>
<keyword evidence="3" id="KW-0862">Zinc</keyword>
<name>A0AAV7TX12_PLEWA</name>
<comment type="caution">
    <text evidence="9">The sequence shown here is derived from an EMBL/GenBank/DDBJ whole genome shotgun (WGS) entry which is preliminary data.</text>
</comment>
<evidence type="ECO:0000256" key="6">
    <source>
        <dbReference type="SAM" id="MobiDB-lite"/>
    </source>
</evidence>
<dbReference type="PROSITE" id="PS50119">
    <property type="entry name" value="ZF_BBOX"/>
    <property type="match status" value="1"/>
</dbReference>
<feature type="coiled-coil region" evidence="5">
    <location>
        <begin position="158"/>
        <end position="214"/>
    </location>
</feature>
<evidence type="ECO:0000256" key="3">
    <source>
        <dbReference type="ARBA" id="ARBA00022833"/>
    </source>
</evidence>
<dbReference type="Proteomes" id="UP001066276">
    <property type="component" value="Chromosome 3_2"/>
</dbReference>
<evidence type="ECO:0000256" key="5">
    <source>
        <dbReference type="SAM" id="Coils"/>
    </source>
</evidence>
<proteinExistence type="predicted"/>
<dbReference type="PROSITE" id="PS50089">
    <property type="entry name" value="ZF_RING_2"/>
    <property type="match status" value="1"/>
</dbReference>
<evidence type="ECO:0000259" key="7">
    <source>
        <dbReference type="PROSITE" id="PS50089"/>
    </source>
</evidence>
<evidence type="ECO:0000313" key="9">
    <source>
        <dbReference type="EMBL" id="KAJ1181294.1"/>
    </source>
</evidence>
<dbReference type="Pfam" id="PF00643">
    <property type="entry name" value="zf-B_box"/>
    <property type="match status" value="1"/>
</dbReference>
<dbReference type="PANTHER" id="PTHR24103">
    <property type="entry name" value="E3 UBIQUITIN-PROTEIN LIGASE TRIM"/>
    <property type="match status" value="1"/>
</dbReference>
<dbReference type="SMART" id="SM00184">
    <property type="entry name" value="RING"/>
    <property type="match status" value="1"/>
</dbReference>
<dbReference type="Pfam" id="PF15227">
    <property type="entry name" value="zf-C3HC4_4"/>
    <property type="match status" value="1"/>
</dbReference>
<evidence type="ECO:0000256" key="1">
    <source>
        <dbReference type="ARBA" id="ARBA00022723"/>
    </source>
</evidence>
<evidence type="ECO:0000256" key="4">
    <source>
        <dbReference type="PROSITE-ProRule" id="PRU00024"/>
    </source>
</evidence>
<dbReference type="AlphaFoldDB" id="A0AAV7TX12"/>
<evidence type="ECO:0000313" key="10">
    <source>
        <dbReference type="Proteomes" id="UP001066276"/>
    </source>
</evidence>
<dbReference type="GO" id="GO:0008270">
    <property type="term" value="F:zinc ion binding"/>
    <property type="evidence" value="ECO:0007669"/>
    <property type="project" value="UniProtKB-KW"/>
</dbReference>
<dbReference type="SUPFAM" id="SSF57850">
    <property type="entry name" value="RING/U-box"/>
    <property type="match status" value="1"/>
</dbReference>
<dbReference type="SMART" id="SM00336">
    <property type="entry name" value="BBOX"/>
    <property type="match status" value="1"/>
</dbReference>
<dbReference type="InterPro" id="IPR000315">
    <property type="entry name" value="Znf_B-box"/>
</dbReference>
<dbReference type="EMBL" id="JANPWB010000006">
    <property type="protein sequence ID" value="KAJ1181294.1"/>
    <property type="molecule type" value="Genomic_DNA"/>
</dbReference>
<feature type="domain" description="B box-type" evidence="8">
    <location>
        <begin position="88"/>
        <end position="129"/>
    </location>
</feature>
<dbReference type="InterPro" id="IPR050143">
    <property type="entry name" value="TRIM/RBCC"/>
</dbReference>
<organism evidence="9 10">
    <name type="scientific">Pleurodeles waltl</name>
    <name type="common">Iberian ribbed newt</name>
    <dbReference type="NCBI Taxonomy" id="8319"/>
    <lineage>
        <taxon>Eukaryota</taxon>
        <taxon>Metazoa</taxon>
        <taxon>Chordata</taxon>
        <taxon>Craniata</taxon>
        <taxon>Vertebrata</taxon>
        <taxon>Euteleostomi</taxon>
        <taxon>Amphibia</taxon>
        <taxon>Batrachia</taxon>
        <taxon>Caudata</taxon>
        <taxon>Salamandroidea</taxon>
        <taxon>Salamandridae</taxon>
        <taxon>Pleurodelinae</taxon>
        <taxon>Pleurodeles</taxon>
    </lineage>
</organism>
<keyword evidence="5" id="KW-0175">Coiled coil</keyword>
<feature type="domain" description="RING-type" evidence="7">
    <location>
        <begin position="16"/>
        <end position="57"/>
    </location>
</feature>
<feature type="region of interest" description="Disordered" evidence="6">
    <location>
        <begin position="368"/>
        <end position="389"/>
    </location>
</feature>